<dbReference type="OrthoDB" id="2503657at2759"/>
<dbReference type="VEuPathDB" id="FungiDB:VP01_3886g1"/>
<accession>A0A0L6USU0</accession>
<dbReference type="EMBL" id="LAVV01008930">
    <property type="protein sequence ID" value="KNZ51616.1"/>
    <property type="molecule type" value="Genomic_DNA"/>
</dbReference>
<organism evidence="1 2">
    <name type="scientific">Puccinia sorghi</name>
    <dbReference type="NCBI Taxonomy" id="27349"/>
    <lineage>
        <taxon>Eukaryota</taxon>
        <taxon>Fungi</taxon>
        <taxon>Dikarya</taxon>
        <taxon>Basidiomycota</taxon>
        <taxon>Pucciniomycotina</taxon>
        <taxon>Pucciniomycetes</taxon>
        <taxon>Pucciniales</taxon>
        <taxon>Pucciniaceae</taxon>
        <taxon>Puccinia</taxon>
    </lineage>
</organism>
<protein>
    <submittedName>
        <fullName evidence="1">Uncharacterized protein</fullName>
    </submittedName>
</protein>
<comment type="caution">
    <text evidence="1">The sequence shown here is derived from an EMBL/GenBank/DDBJ whole genome shotgun (WGS) entry which is preliminary data.</text>
</comment>
<evidence type="ECO:0000313" key="1">
    <source>
        <dbReference type="EMBL" id="KNZ51616.1"/>
    </source>
</evidence>
<dbReference type="Proteomes" id="UP000037035">
    <property type="component" value="Unassembled WGS sequence"/>
</dbReference>
<reference evidence="1 2" key="1">
    <citation type="submission" date="2015-08" db="EMBL/GenBank/DDBJ databases">
        <title>Next Generation Sequencing and Analysis of the Genome of Puccinia sorghi L Schw, the Causal Agent of Maize Common Rust.</title>
        <authorList>
            <person name="Rochi L."/>
            <person name="Burguener G."/>
            <person name="Darino M."/>
            <person name="Turjanski A."/>
            <person name="Kreff E."/>
            <person name="Dieguez M.J."/>
            <person name="Sacco F."/>
        </authorList>
    </citation>
    <scope>NUCLEOTIDE SEQUENCE [LARGE SCALE GENOMIC DNA]</scope>
    <source>
        <strain evidence="1 2">RO10H11247</strain>
    </source>
</reference>
<keyword evidence="2" id="KW-1185">Reference proteome</keyword>
<gene>
    <name evidence="1" type="ORF">VP01_3886g1</name>
</gene>
<dbReference type="AlphaFoldDB" id="A0A0L6USU0"/>
<proteinExistence type="predicted"/>
<name>A0A0L6USU0_9BASI</name>
<sequence length="296" mass="33714">MPLKGCQEEIIHGRHTALKKQRGINTPCKLTNIKMDASKINHFLRNGTHHKALTEVEHQVLAGWRATTIASSNAAVKKFNQFKAQSSTGPFRLPLKENNIYNFLVWAGRGNSDESLTLATRAIYPQGTNQRVKLILKALGRQDTLLKFRRNHRGPIPLKTGITATDTKRFELYATIDLHNAKTKKPGKFQILDFLHKPTTLLNCSLGMIHPTAGGRCHFHLRNFERTTCIKEKKGTWENNSQDWVKELPGCILRQDWESAAQFHPASWESLRSNSEKLPKIVKKIYTSLYISPKTR</sequence>
<evidence type="ECO:0000313" key="2">
    <source>
        <dbReference type="Proteomes" id="UP000037035"/>
    </source>
</evidence>